<organism evidence="3 4">
    <name type="scientific">Dothidotthia symphoricarpi CBS 119687</name>
    <dbReference type="NCBI Taxonomy" id="1392245"/>
    <lineage>
        <taxon>Eukaryota</taxon>
        <taxon>Fungi</taxon>
        <taxon>Dikarya</taxon>
        <taxon>Ascomycota</taxon>
        <taxon>Pezizomycotina</taxon>
        <taxon>Dothideomycetes</taxon>
        <taxon>Pleosporomycetidae</taxon>
        <taxon>Pleosporales</taxon>
        <taxon>Dothidotthiaceae</taxon>
        <taxon>Dothidotthia</taxon>
    </lineage>
</organism>
<dbReference type="GO" id="GO:0016791">
    <property type="term" value="F:phosphatase activity"/>
    <property type="evidence" value="ECO:0007669"/>
    <property type="project" value="TreeGrafter"/>
</dbReference>
<evidence type="ECO:0000259" key="2">
    <source>
        <dbReference type="Pfam" id="PF00149"/>
    </source>
</evidence>
<evidence type="ECO:0000256" key="1">
    <source>
        <dbReference type="SAM" id="Phobius"/>
    </source>
</evidence>
<dbReference type="InterPro" id="IPR050126">
    <property type="entry name" value="Ap4A_hydrolase"/>
</dbReference>
<name>A0A6A6A595_9PLEO</name>
<proteinExistence type="predicted"/>
<dbReference type="Gene3D" id="3.60.21.10">
    <property type="match status" value="1"/>
</dbReference>
<evidence type="ECO:0000313" key="3">
    <source>
        <dbReference type="EMBL" id="KAF2126294.1"/>
    </source>
</evidence>
<dbReference type="InterPro" id="IPR029052">
    <property type="entry name" value="Metallo-depent_PP-like"/>
</dbReference>
<dbReference type="PANTHER" id="PTHR42850:SF4">
    <property type="entry name" value="ZINC-DEPENDENT ENDOPOLYPHOSPHATASE"/>
    <property type="match status" value="1"/>
</dbReference>
<dbReference type="RefSeq" id="XP_033520686.1">
    <property type="nucleotide sequence ID" value="XM_033668823.1"/>
</dbReference>
<dbReference type="OrthoDB" id="10267127at2759"/>
<sequence length="389" mass="43488">MSYRDYPRAQNRPPPLVDLIPHQRDDLDVSDEEDDFYSKEDDYLNNPKWRSGISRAADGIPRRVQRCVVIGFALVLLLFLSWRTYFGPQYAARAAQAQELRIMEETPVMGYGSNVLPQFKGMIQVSDMDEQHLPKKGKRLVFVGDVHGCREELEHLLKKVDFDHKHDHLVLTGDMIAKGPDSPGVISLVQKLGASCVRGNWEDKLLLSIAQSSSIPNTDSPDALDAASHTPGNPKLQHLAKKFSHSQLAFLQQCPVILRIGSVPHLGALVVVHAGLVPDIALEKQDPFHVMNMRTIDPKTHIPSSKHTGTPWEKFWNHRQAKVHGHGHEHTSIVYGHNRKRGLNLQEYTYGLDSGCVSGGHLTALVVDGHGKTEVVQVKCKRAEGYDTD</sequence>
<dbReference type="Proteomes" id="UP000799771">
    <property type="component" value="Unassembled WGS sequence"/>
</dbReference>
<keyword evidence="1" id="KW-0472">Membrane</keyword>
<keyword evidence="1" id="KW-0812">Transmembrane</keyword>
<dbReference type="PANTHER" id="PTHR42850">
    <property type="entry name" value="METALLOPHOSPHOESTERASE"/>
    <property type="match status" value="1"/>
</dbReference>
<dbReference type="SUPFAM" id="SSF56300">
    <property type="entry name" value="Metallo-dependent phosphatases"/>
    <property type="match status" value="1"/>
</dbReference>
<dbReference type="GeneID" id="54409255"/>
<dbReference type="CDD" id="cd00144">
    <property type="entry name" value="MPP_PPP_family"/>
    <property type="match status" value="1"/>
</dbReference>
<dbReference type="GO" id="GO:0000298">
    <property type="term" value="F:endopolyphosphatase activity"/>
    <property type="evidence" value="ECO:0007669"/>
    <property type="project" value="TreeGrafter"/>
</dbReference>
<dbReference type="Pfam" id="PF00149">
    <property type="entry name" value="Metallophos"/>
    <property type="match status" value="1"/>
</dbReference>
<evidence type="ECO:0000313" key="4">
    <source>
        <dbReference type="Proteomes" id="UP000799771"/>
    </source>
</evidence>
<keyword evidence="4" id="KW-1185">Reference proteome</keyword>
<dbReference type="InterPro" id="IPR004843">
    <property type="entry name" value="Calcineurin-like_PHP"/>
</dbReference>
<gene>
    <name evidence="3" type="ORF">P153DRAFT_369631</name>
</gene>
<dbReference type="GO" id="GO:0006798">
    <property type="term" value="P:polyphosphate catabolic process"/>
    <property type="evidence" value="ECO:0007669"/>
    <property type="project" value="TreeGrafter"/>
</dbReference>
<feature type="transmembrane region" description="Helical" evidence="1">
    <location>
        <begin position="67"/>
        <end position="86"/>
    </location>
</feature>
<reference evidence="3" key="1">
    <citation type="journal article" date="2020" name="Stud. Mycol.">
        <title>101 Dothideomycetes genomes: a test case for predicting lifestyles and emergence of pathogens.</title>
        <authorList>
            <person name="Haridas S."/>
            <person name="Albert R."/>
            <person name="Binder M."/>
            <person name="Bloem J."/>
            <person name="Labutti K."/>
            <person name="Salamov A."/>
            <person name="Andreopoulos B."/>
            <person name="Baker S."/>
            <person name="Barry K."/>
            <person name="Bills G."/>
            <person name="Bluhm B."/>
            <person name="Cannon C."/>
            <person name="Castanera R."/>
            <person name="Culley D."/>
            <person name="Daum C."/>
            <person name="Ezra D."/>
            <person name="Gonzalez J."/>
            <person name="Henrissat B."/>
            <person name="Kuo A."/>
            <person name="Liang C."/>
            <person name="Lipzen A."/>
            <person name="Lutzoni F."/>
            <person name="Magnuson J."/>
            <person name="Mondo S."/>
            <person name="Nolan M."/>
            <person name="Ohm R."/>
            <person name="Pangilinan J."/>
            <person name="Park H.-J."/>
            <person name="Ramirez L."/>
            <person name="Alfaro M."/>
            <person name="Sun H."/>
            <person name="Tritt A."/>
            <person name="Yoshinaga Y."/>
            <person name="Zwiers L.-H."/>
            <person name="Turgeon B."/>
            <person name="Goodwin S."/>
            <person name="Spatafora J."/>
            <person name="Crous P."/>
            <person name="Grigoriev I."/>
        </authorList>
    </citation>
    <scope>NUCLEOTIDE SEQUENCE</scope>
    <source>
        <strain evidence="3">CBS 119687</strain>
    </source>
</reference>
<feature type="domain" description="Calcineurin-like phosphoesterase" evidence="2">
    <location>
        <begin position="139"/>
        <end position="353"/>
    </location>
</feature>
<protein>
    <submittedName>
        <fullName evidence="3">Metallo-dependent phosphatase</fullName>
    </submittedName>
</protein>
<keyword evidence="1" id="KW-1133">Transmembrane helix</keyword>
<dbReference type="AlphaFoldDB" id="A0A6A6A595"/>
<dbReference type="GO" id="GO:0005737">
    <property type="term" value="C:cytoplasm"/>
    <property type="evidence" value="ECO:0007669"/>
    <property type="project" value="TreeGrafter"/>
</dbReference>
<dbReference type="EMBL" id="ML977514">
    <property type="protein sequence ID" value="KAF2126294.1"/>
    <property type="molecule type" value="Genomic_DNA"/>
</dbReference>
<accession>A0A6A6A595</accession>